<organism evidence="3 4">
    <name type="scientific">Priestia megaterium (strain WSH-002)</name>
    <name type="common">Bacillus megaterium</name>
    <dbReference type="NCBI Taxonomy" id="1006007"/>
    <lineage>
        <taxon>Bacteria</taxon>
        <taxon>Bacillati</taxon>
        <taxon>Bacillota</taxon>
        <taxon>Bacilli</taxon>
        <taxon>Bacillales</taxon>
        <taxon>Bacillaceae</taxon>
        <taxon>Priestia</taxon>
    </lineage>
</organism>
<protein>
    <submittedName>
        <fullName evidence="3">Uncharacterized protein</fullName>
    </submittedName>
</protein>
<feature type="transmembrane region" description="Helical" evidence="2">
    <location>
        <begin position="42"/>
        <end position="63"/>
    </location>
</feature>
<evidence type="ECO:0000313" key="3">
    <source>
        <dbReference type="EMBL" id="AEN89681.1"/>
    </source>
</evidence>
<name>A0A8D4BKJ8_PRIMW</name>
<evidence type="ECO:0000256" key="1">
    <source>
        <dbReference type="SAM" id="Coils"/>
    </source>
</evidence>
<proteinExistence type="predicted"/>
<accession>A0A8D4BKJ8</accession>
<sequence>MINIKNKKFWFTTVAVLAAPAVLNFTIFQFSTPWTYGDGDEWLSFWGSYSGGLISAYVAYFIANSQIRKQAKIDQTKENYTSYIAQLPALIRIEIELQRYIADIKKLEKERETNIANIGKSGEFDDVNEETKQAFIKLHSQMRKYETKMFNSDTLNLIEKVEDIDLHVQLIHCFQFYEDFSSILEMDIETLEEQKRINAEKIIMNSEGWEIPYLTWEIEKIQDKINDTMKNKEEMWKKFDNENILSKFEGALLKVSNEIQAVKQAKDNPPQI</sequence>
<dbReference type="RefSeq" id="WP_014460023.1">
    <property type="nucleotide sequence ID" value="NC_017138.1"/>
</dbReference>
<dbReference type="EMBL" id="CP003017">
    <property type="protein sequence ID" value="AEN89681.1"/>
    <property type="molecule type" value="Genomic_DNA"/>
</dbReference>
<feature type="transmembrane region" description="Helical" evidence="2">
    <location>
        <begin position="9"/>
        <end position="30"/>
    </location>
</feature>
<keyword evidence="2" id="KW-1133">Transmembrane helix</keyword>
<evidence type="ECO:0000256" key="2">
    <source>
        <dbReference type="SAM" id="Phobius"/>
    </source>
</evidence>
<evidence type="ECO:0000313" key="4">
    <source>
        <dbReference type="Proteomes" id="UP000001283"/>
    </source>
</evidence>
<reference evidence="3 4" key="1">
    <citation type="journal article" date="2011" name="J. Bacteriol.">
        <title>Complete genome sequence of the industrial strain Bacillus megaterium WSH-002.</title>
        <authorList>
            <person name="Liu L."/>
            <person name="Li Y."/>
            <person name="Zhang J."/>
            <person name="Zou W."/>
            <person name="Zhou Z."/>
            <person name="Liu J."/>
            <person name="Li X."/>
            <person name="Wang L."/>
            <person name="Chen J."/>
        </authorList>
    </citation>
    <scope>NUCLEOTIDE SEQUENCE [LARGE SCALE GENOMIC DNA]</scope>
    <source>
        <strain evidence="3 4">WSH-002</strain>
    </source>
</reference>
<gene>
    <name evidence="3" type="ORF">BMWSH_2799</name>
</gene>
<keyword evidence="2" id="KW-0472">Membrane</keyword>
<feature type="coiled-coil region" evidence="1">
    <location>
        <begin position="90"/>
        <end position="117"/>
    </location>
</feature>
<dbReference type="Proteomes" id="UP000001283">
    <property type="component" value="Chromosome"/>
</dbReference>
<keyword evidence="2" id="KW-0812">Transmembrane</keyword>
<dbReference type="AlphaFoldDB" id="A0A8D4BKJ8"/>
<keyword evidence="1" id="KW-0175">Coiled coil</keyword>
<dbReference type="KEGG" id="bmh:BMWSH_2799"/>